<dbReference type="EnsemblMetazoa" id="AQUA008042-RA">
    <property type="protein sequence ID" value="AQUA008042-PA"/>
    <property type="gene ID" value="AQUA008042"/>
</dbReference>
<dbReference type="AlphaFoldDB" id="A0A182XDY9"/>
<protein>
    <submittedName>
        <fullName evidence="1">Uncharacterized protein</fullName>
    </submittedName>
</protein>
<accession>A0A182XDY9</accession>
<reference evidence="1" key="1">
    <citation type="submission" date="2020-05" db="UniProtKB">
        <authorList>
            <consortium name="EnsemblMetazoa"/>
        </authorList>
    </citation>
    <scope>IDENTIFICATION</scope>
    <source>
        <strain evidence="1">SANGQUA</strain>
    </source>
</reference>
<evidence type="ECO:0000313" key="2">
    <source>
        <dbReference type="Proteomes" id="UP000076407"/>
    </source>
</evidence>
<proteinExistence type="predicted"/>
<dbReference type="VEuPathDB" id="VectorBase:AQUA008042"/>
<sequence length="72" mass="7886">MDGEDGVRNVPIDDGIVHQQRVVQFLVAFVQRVQIVLLVRNKLAERPPALPIAGGLAFVRESGRQLDALQGV</sequence>
<keyword evidence="2" id="KW-1185">Reference proteome</keyword>
<name>A0A182XDY9_ANOQN</name>
<evidence type="ECO:0000313" key="1">
    <source>
        <dbReference type="EnsemblMetazoa" id="AQUA008042-PA"/>
    </source>
</evidence>
<organism evidence="1 2">
    <name type="scientific">Anopheles quadriannulatus</name>
    <name type="common">Mosquito</name>
    <dbReference type="NCBI Taxonomy" id="34691"/>
    <lineage>
        <taxon>Eukaryota</taxon>
        <taxon>Metazoa</taxon>
        <taxon>Ecdysozoa</taxon>
        <taxon>Arthropoda</taxon>
        <taxon>Hexapoda</taxon>
        <taxon>Insecta</taxon>
        <taxon>Pterygota</taxon>
        <taxon>Neoptera</taxon>
        <taxon>Endopterygota</taxon>
        <taxon>Diptera</taxon>
        <taxon>Nematocera</taxon>
        <taxon>Culicoidea</taxon>
        <taxon>Culicidae</taxon>
        <taxon>Anophelinae</taxon>
        <taxon>Anopheles</taxon>
    </lineage>
</organism>
<dbReference type="Proteomes" id="UP000076407">
    <property type="component" value="Unassembled WGS sequence"/>
</dbReference>